<dbReference type="EMBL" id="JAGSOH010000116">
    <property type="protein sequence ID" value="MBR7830149.1"/>
    <property type="molecule type" value="Genomic_DNA"/>
</dbReference>
<gene>
    <name evidence="3" type="ORF">KDK95_27850</name>
</gene>
<reference evidence="3" key="1">
    <citation type="submission" date="2021-04" db="EMBL/GenBank/DDBJ databases">
        <title>Genome based classification of Actinospica acidithermotolerans sp. nov., an actinobacterium isolated from an Indonesian hot spring.</title>
        <authorList>
            <person name="Kusuma A.B."/>
            <person name="Putra K.E."/>
            <person name="Nafisah S."/>
            <person name="Loh J."/>
            <person name="Nouioui I."/>
            <person name="Goodfellow M."/>
        </authorList>
    </citation>
    <scope>NUCLEOTIDE SEQUENCE</scope>
    <source>
        <strain evidence="3">MGRD01-02</strain>
    </source>
</reference>
<dbReference type="InterPro" id="IPR011650">
    <property type="entry name" value="Peptidase_M20_dimer"/>
</dbReference>
<dbReference type="AlphaFoldDB" id="A0A941EMA2"/>
<feature type="binding site" evidence="1">
    <location>
        <position position="194"/>
    </location>
    <ligand>
        <name>Mn(2+)</name>
        <dbReference type="ChEBI" id="CHEBI:29035"/>
        <label>2</label>
    </ligand>
</feature>
<accession>A0A941EMA2</accession>
<evidence type="ECO:0000313" key="3">
    <source>
        <dbReference type="EMBL" id="MBR7830149.1"/>
    </source>
</evidence>
<organism evidence="3 4">
    <name type="scientific">Actinospica acidithermotolerans</name>
    <dbReference type="NCBI Taxonomy" id="2828514"/>
    <lineage>
        <taxon>Bacteria</taxon>
        <taxon>Bacillati</taxon>
        <taxon>Actinomycetota</taxon>
        <taxon>Actinomycetes</taxon>
        <taxon>Catenulisporales</taxon>
        <taxon>Actinospicaceae</taxon>
        <taxon>Actinospica</taxon>
    </lineage>
</organism>
<dbReference type="InterPro" id="IPR036264">
    <property type="entry name" value="Bact_exopeptidase_dim_dom"/>
</dbReference>
<dbReference type="Pfam" id="PF01546">
    <property type="entry name" value="Peptidase_M20"/>
    <property type="match status" value="1"/>
</dbReference>
<dbReference type="Gene3D" id="3.40.630.10">
    <property type="entry name" value="Zn peptidases"/>
    <property type="match status" value="1"/>
</dbReference>
<dbReference type="InterPro" id="IPR017439">
    <property type="entry name" value="Amidohydrolase"/>
</dbReference>
<dbReference type="Proteomes" id="UP000676325">
    <property type="component" value="Unassembled WGS sequence"/>
</dbReference>
<dbReference type="SUPFAM" id="SSF55031">
    <property type="entry name" value="Bacterial exopeptidase dimerisation domain"/>
    <property type="match status" value="1"/>
</dbReference>
<feature type="domain" description="Peptidase M20 dimerisation" evidence="2">
    <location>
        <begin position="220"/>
        <end position="310"/>
    </location>
</feature>
<feature type="binding site" evidence="1">
    <location>
        <position position="393"/>
    </location>
    <ligand>
        <name>Mn(2+)</name>
        <dbReference type="ChEBI" id="CHEBI:29035"/>
        <label>2</label>
    </ligand>
</feature>
<evidence type="ECO:0000313" key="4">
    <source>
        <dbReference type="Proteomes" id="UP000676325"/>
    </source>
</evidence>
<dbReference type="SUPFAM" id="SSF53187">
    <property type="entry name" value="Zn-dependent exopeptidases"/>
    <property type="match status" value="1"/>
</dbReference>
<keyword evidence="1" id="KW-0464">Manganese</keyword>
<feature type="binding site" evidence="1">
    <location>
        <position position="133"/>
    </location>
    <ligand>
        <name>Mn(2+)</name>
        <dbReference type="ChEBI" id="CHEBI:29035"/>
        <label>2</label>
    </ligand>
</feature>
<comment type="cofactor">
    <cofactor evidence="1">
        <name>Mn(2+)</name>
        <dbReference type="ChEBI" id="CHEBI:29035"/>
    </cofactor>
    <text evidence="1">The Mn(2+) ion enhances activity.</text>
</comment>
<dbReference type="GO" id="GO:0016787">
    <property type="term" value="F:hydrolase activity"/>
    <property type="evidence" value="ECO:0007669"/>
    <property type="project" value="InterPro"/>
</dbReference>
<comment type="caution">
    <text evidence="3">The sequence shown here is derived from an EMBL/GenBank/DDBJ whole genome shotgun (WGS) entry which is preliminary data.</text>
</comment>
<dbReference type="PANTHER" id="PTHR11014:SF63">
    <property type="entry name" value="METALLOPEPTIDASE, PUTATIVE (AFU_ORTHOLOGUE AFUA_6G09600)-RELATED"/>
    <property type="match status" value="1"/>
</dbReference>
<dbReference type="Gene3D" id="3.30.70.360">
    <property type="match status" value="1"/>
</dbReference>
<dbReference type="PIRSF" id="PIRSF005962">
    <property type="entry name" value="Pept_M20D_amidohydro"/>
    <property type="match status" value="1"/>
</dbReference>
<dbReference type="GO" id="GO:0046872">
    <property type="term" value="F:metal ion binding"/>
    <property type="evidence" value="ECO:0007669"/>
    <property type="project" value="UniProtKB-KW"/>
</dbReference>
<evidence type="ECO:0000259" key="2">
    <source>
        <dbReference type="Pfam" id="PF07687"/>
    </source>
</evidence>
<dbReference type="PANTHER" id="PTHR11014">
    <property type="entry name" value="PEPTIDASE M20 FAMILY MEMBER"/>
    <property type="match status" value="1"/>
</dbReference>
<keyword evidence="4" id="KW-1185">Reference proteome</keyword>
<name>A0A941EMA2_9ACTN</name>
<dbReference type="InterPro" id="IPR002933">
    <property type="entry name" value="Peptidase_M20"/>
</dbReference>
<keyword evidence="1" id="KW-0479">Metal-binding</keyword>
<dbReference type="NCBIfam" id="TIGR01891">
    <property type="entry name" value="amidohydrolases"/>
    <property type="match status" value="1"/>
</dbReference>
<feature type="binding site" evidence="1">
    <location>
        <position position="131"/>
    </location>
    <ligand>
        <name>Mn(2+)</name>
        <dbReference type="ChEBI" id="CHEBI:29035"/>
        <label>2</label>
    </ligand>
</feature>
<dbReference type="Pfam" id="PF07687">
    <property type="entry name" value="M20_dimer"/>
    <property type="match status" value="1"/>
</dbReference>
<protein>
    <submittedName>
        <fullName evidence="3">Amidohydrolase</fullName>
    </submittedName>
</protein>
<proteinExistence type="predicted"/>
<evidence type="ECO:0000256" key="1">
    <source>
        <dbReference type="PIRSR" id="PIRSR005962-1"/>
    </source>
</evidence>
<sequence>MARNHAAPYHVEDAVPSGTVPIGAAVLDLGEQRVAELIEFRRDLHAHPELARQELRSTRVVAERLRAAGLEPRVQSSGTGLICDIDGDDTLSAQRGFQGRIALRADLDALPIQEAPGLSFRSVHEGVSHACGHDIHTTVVLGTGLALAEAAARGLPVPATRLIFQPSEEVMPGGALDMIGSGALDGVGRIVSLHCDPKVDAGRIGLRVGPLTAACDKLAVRLTGPGGHTSRPQLTVDLVHTLAHLVTELPAALSRRVDPRHGLSLVWGAINAGQAANAIPQAGEAHGTVRCMDERAWAEAPDLVLELVDSIAAVYGAKTELDYVRGVPPVVNDVDVIDEMRRAAAEVLGSEGSVSVEQSLGGEDFSWYLRQVPGAMARLGVRTPGDPVQRDLHQPSFLADESAIGVGVRFFTQLILGAGLD</sequence>
<feature type="binding site" evidence="1">
    <location>
        <position position="169"/>
    </location>
    <ligand>
        <name>Mn(2+)</name>
        <dbReference type="ChEBI" id="CHEBI:29035"/>
        <label>2</label>
    </ligand>
</feature>
<dbReference type="RefSeq" id="WP_212521278.1">
    <property type="nucleotide sequence ID" value="NZ_JAGSOH010000116.1"/>
</dbReference>